<feature type="domain" description="Uracil-DNA glycosylase-like" evidence="1">
    <location>
        <begin position="36"/>
        <end position="124"/>
    </location>
</feature>
<dbReference type="SUPFAM" id="SSF52141">
    <property type="entry name" value="Uracil-DNA glycosylase-like"/>
    <property type="match status" value="1"/>
</dbReference>
<feature type="non-terminal residue" evidence="2">
    <location>
        <position position="1"/>
    </location>
</feature>
<accession>A0A383BWL3</accession>
<gene>
    <name evidence="2" type="ORF">METZ01_LOCUS477490</name>
</gene>
<evidence type="ECO:0000259" key="1">
    <source>
        <dbReference type="Pfam" id="PF03167"/>
    </source>
</evidence>
<proteinExistence type="predicted"/>
<dbReference type="AlphaFoldDB" id="A0A383BWL3"/>
<organism evidence="2">
    <name type="scientific">marine metagenome</name>
    <dbReference type="NCBI Taxonomy" id="408172"/>
    <lineage>
        <taxon>unclassified sequences</taxon>
        <taxon>metagenomes</taxon>
        <taxon>ecological metagenomes</taxon>
    </lineage>
</organism>
<name>A0A383BWL3_9ZZZZ</name>
<dbReference type="EMBL" id="UINC01204079">
    <property type="protein sequence ID" value="SVE24636.1"/>
    <property type="molecule type" value="Genomic_DNA"/>
</dbReference>
<evidence type="ECO:0000313" key="2">
    <source>
        <dbReference type="EMBL" id="SVE24636.1"/>
    </source>
</evidence>
<dbReference type="InterPro" id="IPR005122">
    <property type="entry name" value="Uracil-DNA_glycosylase-like"/>
</dbReference>
<protein>
    <recommendedName>
        <fullName evidence="1">Uracil-DNA glycosylase-like domain-containing protein</fullName>
    </recommendedName>
</protein>
<dbReference type="InterPro" id="IPR036895">
    <property type="entry name" value="Uracil-DNA_glycosylase-like_sf"/>
</dbReference>
<reference evidence="2" key="1">
    <citation type="submission" date="2018-05" db="EMBL/GenBank/DDBJ databases">
        <authorList>
            <person name="Lanie J.A."/>
            <person name="Ng W.-L."/>
            <person name="Kazmierczak K.M."/>
            <person name="Andrzejewski T.M."/>
            <person name="Davidsen T.M."/>
            <person name="Wayne K.J."/>
            <person name="Tettelin H."/>
            <person name="Glass J.I."/>
            <person name="Rusch D."/>
            <person name="Podicherti R."/>
            <person name="Tsui H.-C.T."/>
            <person name="Winkler M.E."/>
        </authorList>
    </citation>
    <scope>NUCLEOTIDE SEQUENCE</scope>
</reference>
<dbReference type="Pfam" id="PF03167">
    <property type="entry name" value="UDG"/>
    <property type="match status" value="1"/>
</dbReference>
<dbReference type="Gene3D" id="3.40.470.10">
    <property type="entry name" value="Uracil-DNA glycosylase-like domain"/>
    <property type="match status" value="1"/>
</dbReference>
<sequence length="154" mass="18409">VIIGTPFALHNSRHREEENAKIVFDLVQHIIGKNYHVYVTDRYKVWMKNKTGEGSELLKKEKAIFEQLLRTELDIINPKIIITLGGDANDIIKKLLKNIDLGFNPHHLPFLHPSPTARRWWDERVFQRAEKWSQEKWNREILEYMNNEFDKYLD</sequence>